<dbReference type="InterPro" id="IPR036409">
    <property type="entry name" value="Aldolase_II/adducin_N_sf"/>
</dbReference>
<dbReference type="PANTHER" id="PTHR22789:SF0">
    <property type="entry name" value="3-OXO-TETRONATE 4-PHOSPHATE DECARBOXYLASE-RELATED"/>
    <property type="match status" value="1"/>
</dbReference>
<dbReference type="InterPro" id="IPR050197">
    <property type="entry name" value="Aldolase_class_II_sugar_metab"/>
</dbReference>
<dbReference type="GO" id="GO:0016832">
    <property type="term" value="F:aldehyde-lyase activity"/>
    <property type="evidence" value="ECO:0007669"/>
    <property type="project" value="TreeGrafter"/>
</dbReference>
<keyword evidence="1" id="KW-0479">Metal-binding</keyword>
<evidence type="ECO:0000256" key="2">
    <source>
        <dbReference type="ARBA" id="ARBA00023239"/>
    </source>
</evidence>
<dbReference type="PANTHER" id="PTHR22789">
    <property type="entry name" value="FUCULOSE PHOSPHATE ALDOLASE"/>
    <property type="match status" value="1"/>
</dbReference>
<name>A0A1V3A216_9GAMM</name>
<accession>A0A1V3A216</accession>
<dbReference type="GO" id="GO:0005829">
    <property type="term" value="C:cytosol"/>
    <property type="evidence" value="ECO:0007669"/>
    <property type="project" value="TreeGrafter"/>
</dbReference>
<keyword evidence="6" id="KW-1185">Reference proteome</keyword>
<dbReference type="AlphaFoldDB" id="A0A1V3A216"/>
<evidence type="ECO:0000259" key="4">
    <source>
        <dbReference type="SMART" id="SM01007"/>
    </source>
</evidence>
<dbReference type="GO" id="GO:0046872">
    <property type="term" value="F:metal ion binding"/>
    <property type="evidence" value="ECO:0007669"/>
    <property type="project" value="UniProtKB-KW"/>
</dbReference>
<feature type="domain" description="Class II aldolase/adducin N-terminal" evidence="4">
    <location>
        <begin position="8"/>
        <end position="182"/>
    </location>
</feature>
<dbReference type="RefSeq" id="WP_167769394.1">
    <property type="nucleotide sequence ID" value="NZ_MUZR01000003.1"/>
</dbReference>
<dbReference type="InterPro" id="IPR001303">
    <property type="entry name" value="Aldolase_II/adducin_N"/>
</dbReference>
<evidence type="ECO:0000313" key="5">
    <source>
        <dbReference type="EMBL" id="OOC11410.1"/>
    </source>
</evidence>
<evidence type="ECO:0000256" key="1">
    <source>
        <dbReference type="ARBA" id="ARBA00022723"/>
    </source>
</evidence>
<dbReference type="SMART" id="SM01007">
    <property type="entry name" value="Aldolase_II"/>
    <property type="match status" value="1"/>
</dbReference>
<reference evidence="5 6" key="1">
    <citation type="submission" date="2017-02" db="EMBL/GenBank/DDBJ databases">
        <title>Genomic diversity within the haloalkaliphilic genus Thioalkalivibrio.</title>
        <authorList>
            <person name="Ahn A.-C."/>
            <person name="Meier-Kolthoff J."/>
            <person name="Overmars L."/>
            <person name="Richter M."/>
            <person name="Woyke T."/>
            <person name="Sorokin D.Y."/>
            <person name="Muyzer G."/>
        </authorList>
    </citation>
    <scope>NUCLEOTIDE SEQUENCE [LARGE SCALE GENOMIC DNA]</scope>
    <source>
        <strain evidence="5 6">HL17</strain>
    </source>
</reference>
<comment type="caution">
    <text evidence="5">The sequence shown here is derived from an EMBL/GenBank/DDBJ whole genome shotgun (WGS) entry which is preliminary data.</text>
</comment>
<organism evidence="5 6">
    <name type="scientific">Thioalkalivibrio halophilus</name>
    <dbReference type="NCBI Taxonomy" id="252474"/>
    <lineage>
        <taxon>Bacteria</taxon>
        <taxon>Pseudomonadati</taxon>
        <taxon>Pseudomonadota</taxon>
        <taxon>Gammaproteobacteria</taxon>
        <taxon>Chromatiales</taxon>
        <taxon>Ectothiorhodospiraceae</taxon>
        <taxon>Thioalkalivibrio</taxon>
    </lineage>
</organism>
<keyword evidence="2" id="KW-0456">Lyase</keyword>
<dbReference type="STRING" id="252474.B1A74_01120"/>
<sequence length="226" mass="24776">MNEQQLREAVIDTALETNRRGLNQGTSGNVSVRCGHGLLITPSGVAYEDLAPEDLVYMDADGHWPAHQKPSSEWHFHRAILREREDIHAVVHVHSVYASVVAIQQRDIPPLHYMIAAAGGDSIRCAPYATFGTPELSRHALAALDDRYACLLANHGMIATGPDLARALWLTEEVELLAQQYVLSLSIGGPALLDAAEMQRVREAFKQYGPRREAAPNGSGQEPDEP</sequence>
<dbReference type="GO" id="GO:0019323">
    <property type="term" value="P:pentose catabolic process"/>
    <property type="evidence" value="ECO:0007669"/>
    <property type="project" value="TreeGrafter"/>
</dbReference>
<evidence type="ECO:0000256" key="3">
    <source>
        <dbReference type="SAM" id="MobiDB-lite"/>
    </source>
</evidence>
<proteinExistence type="predicted"/>
<evidence type="ECO:0000313" key="6">
    <source>
        <dbReference type="Proteomes" id="UP000189177"/>
    </source>
</evidence>
<feature type="region of interest" description="Disordered" evidence="3">
    <location>
        <begin position="207"/>
        <end position="226"/>
    </location>
</feature>
<dbReference type="Pfam" id="PF00596">
    <property type="entry name" value="Aldolase_II"/>
    <property type="match status" value="1"/>
</dbReference>
<dbReference type="Proteomes" id="UP000189177">
    <property type="component" value="Unassembled WGS sequence"/>
</dbReference>
<gene>
    <name evidence="5" type="ORF">B1A74_01120</name>
</gene>
<dbReference type="Gene3D" id="3.40.225.10">
    <property type="entry name" value="Class II aldolase/adducin N-terminal domain"/>
    <property type="match status" value="1"/>
</dbReference>
<dbReference type="SUPFAM" id="SSF53639">
    <property type="entry name" value="AraD/HMP-PK domain-like"/>
    <property type="match status" value="1"/>
</dbReference>
<dbReference type="EMBL" id="MUZR01000003">
    <property type="protein sequence ID" value="OOC11410.1"/>
    <property type="molecule type" value="Genomic_DNA"/>
</dbReference>
<protein>
    <submittedName>
        <fullName evidence="5">Class II aldolase</fullName>
    </submittedName>
</protein>